<dbReference type="InterPro" id="IPR027437">
    <property type="entry name" value="Rbsml_uS13_C"/>
</dbReference>
<evidence type="ECO:0000256" key="6">
    <source>
        <dbReference type="ARBA" id="ARBA00035166"/>
    </source>
</evidence>
<keyword evidence="4 7" id="KW-0689">Ribosomal protein</keyword>
<sequence length="128" mass="14282">MLRISGVIIPDNKPLRVALTAIYGVGPSITQKILTQANISESKRTSELTDQEENRIRSIIEQSYKVEGDLRSVISSNIRRLKDIGSYRGVRHSKNLPVHGQRTKTNARTKRGKKVSVGSGRRKASEKT</sequence>
<dbReference type="NCBIfam" id="TIGR03631">
    <property type="entry name" value="uS13_bact"/>
    <property type="match status" value="1"/>
</dbReference>
<evidence type="ECO:0000313" key="10">
    <source>
        <dbReference type="EMBL" id="PIS06930.1"/>
    </source>
</evidence>
<dbReference type="Gene3D" id="1.10.8.50">
    <property type="match status" value="1"/>
</dbReference>
<dbReference type="PIRSF" id="PIRSF002134">
    <property type="entry name" value="Ribosomal_S13"/>
    <property type="match status" value="1"/>
</dbReference>
<accession>A0A2M6RA66</accession>
<evidence type="ECO:0000256" key="4">
    <source>
        <dbReference type="ARBA" id="ARBA00022980"/>
    </source>
</evidence>
<evidence type="ECO:0000256" key="1">
    <source>
        <dbReference type="ARBA" id="ARBA00008080"/>
    </source>
</evidence>
<dbReference type="GO" id="GO:0000049">
    <property type="term" value="F:tRNA binding"/>
    <property type="evidence" value="ECO:0007669"/>
    <property type="project" value="UniProtKB-UniRule"/>
</dbReference>
<dbReference type="GO" id="GO:0006412">
    <property type="term" value="P:translation"/>
    <property type="evidence" value="ECO:0007669"/>
    <property type="project" value="UniProtKB-UniRule"/>
</dbReference>
<dbReference type="InterPro" id="IPR010979">
    <property type="entry name" value="Ribosomal_uS13-like_H2TH"/>
</dbReference>
<feature type="region of interest" description="Disordered" evidence="9">
    <location>
        <begin position="90"/>
        <end position="128"/>
    </location>
</feature>
<protein>
    <recommendedName>
        <fullName evidence="6 7">Small ribosomal subunit protein uS13</fullName>
    </recommendedName>
</protein>
<dbReference type="GO" id="GO:0005829">
    <property type="term" value="C:cytosol"/>
    <property type="evidence" value="ECO:0007669"/>
    <property type="project" value="TreeGrafter"/>
</dbReference>
<dbReference type="AlphaFoldDB" id="A0A2M6RA66"/>
<keyword evidence="7" id="KW-0820">tRNA-binding</keyword>
<dbReference type="PROSITE" id="PS50159">
    <property type="entry name" value="RIBOSOMAL_S13_2"/>
    <property type="match status" value="1"/>
</dbReference>
<evidence type="ECO:0000256" key="7">
    <source>
        <dbReference type="HAMAP-Rule" id="MF_01315"/>
    </source>
</evidence>
<dbReference type="Proteomes" id="UP000231162">
    <property type="component" value="Unassembled WGS sequence"/>
</dbReference>
<comment type="similarity">
    <text evidence="1 7 8">Belongs to the universal ribosomal protein uS13 family.</text>
</comment>
<keyword evidence="5 7" id="KW-0687">Ribonucleoprotein</keyword>
<reference evidence="11" key="1">
    <citation type="submission" date="2017-09" db="EMBL/GenBank/DDBJ databases">
        <title>Depth-based differentiation of microbial function through sediment-hosted aquifers and enrichment of novel symbionts in the deep terrestrial subsurface.</title>
        <authorList>
            <person name="Probst A.J."/>
            <person name="Ladd B."/>
            <person name="Jarett J.K."/>
            <person name="Geller-Mcgrath D.E."/>
            <person name="Sieber C.M.K."/>
            <person name="Emerson J.B."/>
            <person name="Anantharaman K."/>
            <person name="Thomas B.C."/>
            <person name="Malmstrom R."/>
            <person name="Stieglmeier M."/>
            <person name="Klingl A."/>
            <person name="Woyke T."/>
            <person name="Ryan C.M."/>
            <person name="Banfield J.F."/>
        </authorList>
    </citation>
    <scope>NUCLEOTIDE SEQUENCE [LARGE SCALE GENOMIC DNA]</scope>
</reference>
<evidence type="ECO:0000313" key="11">
    <source>
        <dbReference type="Proteomes" id="UP000231162"/>
    </source>
</evidence>
<comment type="subunit">
    <text evidence="7">Part of the 30S ribosomal subunit. Forms a loose heterodimer with protein S19. Forms two bridges to the 50S subunit in the 70S ribosome.</text>
</comment>
<dbReference type="EMBL" id="PEZX01000029">
    <property type="protein sequence ID" value="PIS06930.1"/>
    <property type="molecule type" value="Genomic_DNA"/>
</dbReference>
<keyword evidence="2 7" id="KW-0699">rRNA-binding</keyword>
<evidence type="ECO:0000256" key="2">
    <source>
        <dbReference type="ARBA" id="ARBA00022730"/>
    </source>
</evidence>
<comment type="caution">
    <text evidence="10">The sequence shown here is derived from an EMBL/GenBank/DDBJ whole genome shotgun (WGS) entry which is preliminary data.</text>
</comment>
<keyword evidence="3 7" id="KW-0694">RNA-binding</keyword>
<feature type="compositionally biased region" description="Basic residues" evidence="9">
    <location>
        <begin position="101"/>
        <end position="122"/>
    </location>
</feature>
<dbReference type="PANTHER" id="PTHR10871">
    <property type="entry name" value="30S RIBOSOMAL PROTEIN S13/40S RIBOSOMAL PROTEIN S18"/>
    <property type="match status" value="1"/>
</dbReference>
<gene>
    <name evidence="7" type="primary">rpsM</name>
    <name evidence="10" type="ORF">COT79_02095</name>
</gene>
<dbReference type="InterPro" id="IPR001892">
    <property type="entry name" value="Ribosomal_uS13"/>
</dbReference>
<dbReference type="GO" id="GO:0015935">
    <property type="term" value="C:small ribosomal subunit"/>
    <property type="evidence" value="ECO:0007669"/>
    <property type="project" value="TreeGrafter"/>
</dbReference>
<name>A0A2M6RA66_9BACT</name>
<dbReference type="SUPFAM" id="SSF46946">
    <property type="entry name" value="S13-like H2TH domain"/>
    <property type="match status" value="1"/>
</dbReference>
<organism evidence="10 11">
    <name type="scientific">Candidatus Berkelbacteria bacterium CG10_big_fil_rev_8_21_14_0_10_43_14</name>
    <dbReference type="NCBI Taxonomy" id="1974515"/>
    <lineage>
        <taxon>Bacteria</taxon>
        <taxon>Candidatus Berkelbacteria</taxon>
    </lineage>
</organism>
<comment type="function">
    <text evidence="7">Located at the top of the head of the 30S subunit, it contacts several helices of the 16S rRNA. In the 70S ribosome it contacts the 23S rRNA (bridge B1a) and protein L5 of the 50S subunit (bridge B1b), connecting the 2 subunits; these bridges are implicated in subunit movement. Contacts the tRNAs in the A and P-sites.</text>
</comment>
<dbReference type="InterPro" id="IPR019980">
    <property type="entry name" value="Ribosomal_uS13_bac-type"/>
</dbReference>
<evidence type="ECO:0000256" key="3">
    <source>
        <dbReference type="ARBA" id="ARBA00022884"/>
    </source>
</evidence>
<evidence type="ECO:0000256" key="8">
    <source>
        <dbReference type="RuleBase" id="RU003830"/>
    </source>
</evidence>
<proteinExistence type="inferred from homology"/>
<dbReference type="GO" id="GO:0003735">
    <property type="term" value="F:structural constituent of ribosome"/>
    <property type="evidence" value="ECO:0007669"/>
    <property type="project" value="InterPro"/>
</dbReference>
<dbReference type="FunFam" id="1.10.8.50:FF:000001">
    <property type="entry name" value="30S ribosomal protein S13"/>
    <property type="match status" value="1"/>
</dbReference>
<evidence type="ECO:0000256" key="9">
    <source>
        <dbReference type="SAM" id="MobiDB-lite"/>
    </source>
</evidence>
<dbReference type="InterPro" id="IPR018269">
    <property type="entry name" value="Ribosomal_uS13_CS"/>
</dbReference>
<dbReference type="Pfam" id="PF00416">
    <property type="entry name" value="Ribosomal_S13"/>
    <property type="match status" value="1"/>
</dbReference>
<dbReference type="GO" id="GO:0019843">
    <property type="term" value="F:rRNA binding"/>
    <property type="evidence" value="ECO:0007669"/>
    <property type="project" value="UniProtKB-UniRule"/>
</dbReference>
<dbReference type="PROSITE" id="PS00646">
    <property type="entry name" value="RIBOSOMAL_S13_1"/>
    <property type="match status" value="1"/>
</dbReference>
<dbReference type="HAMAP" id="MF_01315">
    <property type="entry name" value="Ribosomal_uS13"/>
    <property type="match status" value="1"/>
</dbReference>
<dbReference type="Gene3D" id="4.10.910.10">
    <property type="entry name" value="30s ribosomal protein s13, domain 2"/>
    <property type="match status" value="1"/>
</dbReference>
<evidence type="ECO:0000256" key="5">
    <source>
        <dbReference type="ARBA" id="ARBA00023274"/>
    </source>
</evidence>
<dbReference type="PANTHER" id="PTHR10871:SF1">
    <property type="entry name" value="SMALL RIBOSOMAL SUBUNIT PROTEIN US13M"/>
    <property type="match status" value="1"/>
</dbReference>